<dbReference type="SUPFAM" id="SSF52794">
    <property type="entry name" value="PTS system IIB component-like"/>
    <property type="match status" value="1"/>
</dbReference>
<dbReference type="GO" id="GO:0008982">
    <property type="term" value="F:protein-N(PI)-phosphohistidine-sugar phosphotransferase activity"/>
    <property type="evidence" value="ECO:0007669"/>
    <property type="project" value="InterPro"/>
</dbReference>
<reference evidence="9 10" key="1">
    <citation type="submission" date="2018-03" db="EMBL/GenBank/DDBJ databases">
        <title>Genome sequence of Clostridium vincentii DSM 10228.</title>
        <authorList>
            <person name="Poehlein A."/>
            <person name="Daniel R."/>
        </authorList>
    </citation>
    <scope>NUCLEOTIDE SEQUENCE [LARGE SCALE GENOMIC DNA]</scope>
    <source>
        <strain evidence="9 10">DSM 10228</strain>
    </source>
</reference>
<comment type="caution">
    <text evidence="9">The sequence shown here is derived from an EMBL/GenBank/DDBJ whole genome shotgun (WGS) entry which is preliminary data.</text>
</comment>
<keyword evidence="4 9" id="KW-0808">Transferase</keyword>
<feature type="domain" description="PTS EIIB type-3" evidence="8">
    <location>
        <begin position="1"/>
        <end position="102"/>
    </location>
</feature>
<evidence type="ECO:0000256" key="6">
    <source>
        <dbReference type="ARBA" id="ARBA00022777"/>
    </source>
</evidence>
<keyword evidence="2" id="KW-0597">Phosphoprotein</keyword>
<dbReference type="PANTHER" id="PTHR34581">
    <property type="entry name" value="PTS SYSTEM N,N'-DIACETYLCHITOBIOSE-SPECIFIC EIIB COMPONENT"/>
    <property type="match status" value="1"/>
</dbReference>
<evidence type="ECO:0000256" key="1">
    <source>
        <dbReference type="ARBA" id="ARBA00022448"/>
    </source>
</evidence>
<evidence type="ECO:0000256" key="2">
    <source>
        <dbReference type="ARBA" id="ARBA00022553"/>
    </source>
</evidence>
<proteinExistence type="predicted"/>
<dbReference type="EMBL" id="PVXQ01000027">
    <property type="protein sequence ID" value="PRR81586.1"/>
    <property type="molecule type" value="Genomic_DNA"/>
</dbReference>
<dbReference type="OrthoDB" id="9808134at2"/>
<dbReference type="InterPro" id="IPR013012">
    <property type="entry name" value="PTS_EIIB_3"/>
</dbReference>
<keyword evidence="3" id="KW-0762">Sugar transport</keyword>
<dbReference type="InterPro" id="IPR003501">
    <property type="entry name" value="PTS_EIIB_2/3"/>
</dbReference>
<keyword evidence="1" id="KW-0813">Transport</keyword>
<dbReference type="InterPro" id="IPR051819">
    <property type="entry name" value="PTS_sugar-specific_EIIB"/>
</dbReference>
<evidence type="ECO:0000256" key="5">
    <source>
        <dbReference type="ARBA" id="ARBA00022683"/>
    </source>
</evidence>
<keyword evidence="5" id="KW-0598">Phosphotransferase system</keyword>
<dbReference type="PANTHER" id="PTHR34581:SF2">
    <property type="entry name" value="PTS SYSTEM N,N'-DIACETYLCHITOBIOSE-SPECIFIC EIIB COMPONENT"/>
    <property type="match status" value="1"/>
</dbReference>
<sequence>MIKIRLFCDTSISTRELIDNMRKAARNKNLEVDIEAYPKEQIFKNLEIMNIALLGPELTYEFPKVKAIFEKKQIPIDVIPGPDYSDLNGFAVLELALKLYDK</sequence>
<dbReference type="InterPro" id="IPR036095">
    <property type="entry name" value="PTS_EIIB-like_sf"/>
</dbReference>
<dbReference type="Gene3D" id="3.40.50.2300">
    <property type="match status" value="1"/>
</dbReference>
<keyword evidence="10" id="KW-1185">Reference proteome</keyword>
<dbReference type="Proteomes" id="UP000239471">
    <property type="component" value="Unassembled WGS sequence"/>
</dbReference>
<evidence type="ECO:0000256" key="3">
    <source>
        <dbReference type="ARBA" id="ARBA00022597"/>
    </source>
</evidence>
<evidence type="ECO:0000259" key="8">
    <source>
        <dbReference type="PROSITE" id="PS51100"/>
    </source>
</evidence>
<dbReference type="GO" id="GO:0009401">
    <property type="term" value="P:phosphoenolpyruvate-dependent sugar phosphotransferase system"/>
    <property type="evidence" value="ECO:0007669"/>
    <property type="project" value="UniProtKB-KW"/>
</dbReference>
<evidence type="ECO:0000313" key="9">
    <source>
        <dbReference type="EMBL" id="PRR81586.1"/>
    </source>
</evidence>
<evidence type="ECO:0000313" key="10">
    <source>
        <dbReference type="Proteomes" id="UP000239471"/>
    </source>
</evidence>
<feature type="modified residue" description="Phosphocysteine; by EIIA" evidence="7">
    <location>
        <position position="8"/>
    </location>
</feature>
<evidence type="ECO:0000256" key="4">
    <source>
        <dbReference type="ARBA" id="ARBA00022679"/>
    </source>
</evidence>
<accession>A0A2T0BCF5</accession>
<keyword evidence="6" id="KW-0418">Kinase</keyword>
<evidence type="ECO:0000256" key="7">
    <source>
        <dbReference type="PROSITE-ProRule" id="PRU00423"/>
    </source>
</evidence>
<dbReference type="RefSeq" id="WP_106060362.1">
    <property type="nucleotide sequence ID" value="NZ_PVXQ01000027.1"/>
</dbReference>
<dbReference type="AlphaFoldDB" id="A0A2T0BCF5"/>
<organism evidence="9 10">
    <name type="scientific">Clostridium vincentii</name>
    <dbReference type="NCBI Taxonomy" id="52704"/>
    <lineage>
        <taxon>Bacteria</taxon>
        <taxon>Bacillati</taxon>
        <taxon>Bacillota</taxon>
        <taxon>Clostridia</taxon>
        <taxon>Eubacteriales</taxon>
        <taxon>Clostridiaceae</taxon>
        <taxon>Clostridium</taxon>
    </lineage>
</organism>
<dbReference type="GO" id="GO:0016301">
    <property type="term" value="F:kinase activity"/>
    <property type="evidence" value="ECO:0007669"/>
    <property type="project" value="UniProtKB-KW"/>
</dbReference>
<dbReference type="PROSITE" id="PS51100">
    <property type="entry name" value="PTS_EIIB_TYPE_3"/>
    <property type="match status" value="1"/>
</dbReference>
<gene>
    <name evidence="9" type="primary">licB_3</name>
    <name evidence="9" type="ORF">CLVI_24250</name>
</gene>
<name>A0A2T0BCF5_9CLOT</name>
<protein>
    <submittedName>
        <fullName evidence="9">Lichenan-specific phosphotransferase enzyme IIB component</fullName>
    </submittedName>
</protein>
<dbReference type="Pfam" id="PF02302">
    <property type="entry name" value="PTS_IIB"/>
    <property type="match status" value="1"/>
</dbReference>